<reference evidence="2" key="1">
    <citation type="journal article" date="2020" name="Cell">
        <title>Large-Scale Comparative Analyses of Tick Genomes Elucidate Their Genetic Diversity and Vector Capacities.</title>
        <authorList>
            <consortium name="Tick Genome and Microbiome Consortium (TIGMIC)"/>
            <person name="Jia N."/>
            <person name="Wang J."/>
            <person name="Shi W."/>
            <person name="Du L."/>
            <person name="Sun Y."/>
            <person name="Zhan W."/>
            <person name="Jiang J.F."/>
            <person name="Wang Q."/>
            <person name="Zhang B."/>
            <person name="Ji P."/>
            <person name="Bell-Sakyi L."/>
            <person name="Cui X.M."/>
            <person name="Yuan T.T."/>
            <person name="Jiang B.G."/>
            <person name="Yang W.F."/>
            <person name="Lam T.T."/>
            <person name="Chang Q.C."/>
            <person name="Ding S.J."/>
            <person name="Wang X.J."/>
            <person name="Zhu J.G."/>
            <person name="Ruan X.D."/>
            <person name="Zhao L."/>
            <person name="Wei J.T."/>
            <person name="Ye R.Z."/>
            <person name="Que T.C."/>
            <person name="Du C.H."/>
            <person name="Zhou Y.H."/>
            <person name="Cheng J.X."/>
            <person name="Dai P.F."/>
            <person name="Guo W.B."/>
            <person name="Han X.H."/>
            <person name="Huang E.J."/>
            <person name="Li L.F."/>
            <person name="Wei W."/>
            <person name="Gao Y.C."/>
            <person name="Liu J.Z."/>
            <person name="Shao H.Z."/>
            <person name="Wang X."/>
            <person name="Wang C.C."/>
            <person name="Yang T.C."/>
            <person name="Huo Q.B."/>
            <person name="Li W."/>
            <person name="Chen H.Y."/>
            <person name="Chen S.E."/>
            <person name="Zhou L.G."/>
            <person name="Ni X.B."/>
            <person name="Tian J.H."/>
            <person name="Sheng Y."/>
            <person name="Liu T."/>
            <person name="Pan Y.S."/>
            <person name="Xia L.Y."/>
            <person name="Li J."/>
            <person name="Zhao F."/>
            <person name="Cao W.C."/>
        </authorList>
    </citation>
    <scope>NUCLEOTIDE SEQUENCE</scope>
    <source>
        <strain evidence="2">Rsan-2018</strain>
    </source>
</reference>
<dbReference type="EMBL" id="JABSTV010001250">
    <property type="protein sequence ID" value="KAH7957003.1"/>
    <property type="molecule type" value="Genomic_DNA"/>
</dbReference>
<name>A0A9D4PZ26_RHISA</name>
<organism evidence="2 3">
    <name type="scientific">Rhipicephalus sanguineus</name>
    <name type="common">Brown dog tick</name>
    <name type="synonym">Ixodes sanguineus</name>
    <dbReference type="NCBI Taxonomy" id="34632"/>
    <lineage>
        <taxon>Eukaryota</taxon>
        <taxon>Metazoa</taxon>
        <taxon>Ecdysozoa</taxon>
        <taxon>Arthropoda</taxon>
        <taxon>Chelicerata</taxon>
        <taxon>Arachnida</taxon>
        <taxon>Acari</taxon>
        <taxon>Parasitiformes</taxon>
        <taxon>Ixodida</taxon>
        <taxon>Ixodoidea</taxon>
        <taxon>Ixodidae</taxon>
        <taxon>Rhipicephalinae</taxon>
        <taxon>Rhipicephalus</taxon>
        <taxon>Rhipicephalus</taxon>
    </lineage>
</organism>
<sequence length="117" mass="13154">MMFVLCLLAVLESSALTPASAHNVCDKPPDPSLMKKVLRPTAKVLLDCVADVLILHKVNTSFLNKMLERRRIAGECMLKNFFKRYVCLHSSDELLFEEDDVTSAVMHWVFGLLKTGS</sequence>
<feature type="chain" id="PRO_5038932669" description="Secreted protein" evidence="1">
    <location>
        <begin position="22"/>
        <end position="117"/>
    </location>
</feature>
<gene>
    <name evidence="2" type="ORF">HPB52_014201</name>
</gene>
<keyword evidence="3" id="KW-1185">Reference proteome</keyword>
<keyword evidence="1" id="KW-0732">Signal</keyword>
<proteinExistence type="predicted"/>
<feature type="signal peptide" evidence="1">
    <location>
        <begin position="1"/>
        <end position="21"/>
    </location>
</feature>
<dbReference type="Proteomes" id="UP000821837">
    <property type="component" value="Unassembled WGS sequence"/>
</dbReference>
<evidence type="ECO:0000256" key="1">
    <source>
        <dbReference type="SAM" id="SignalP"/>
    </source>
</evidence>
<reference evidence="2" key="2">
    <citation type="submission" date="2021-09" db="EMBL/GenBank/DDBJ databases">
        <authorList>
            <person name="Jia N."/>
            <person name="Wang J."/>
            <person name="Shi W."/>
            <person name="Du L."/>
            <person name="Sun Y."/>
            <person name="Zhan W."/>
            <person name="Jiang J."/>
            <person name="Wang Q."/>
            <person name="Zhang B."/>
            <person name="Ji P."/>
            <person name="Sakyi L.B."/>
            <person name="Cui X."/>
            <person name="Yuan T."/>
            <person name="Jiang B."/>
            <person name="Yang W."/>
            <person name="Lam T.T.-Y."/>
            <person name="Chang Q."/>
            <person name="Ding S."/>
            <person name="Wang X."/>
            <person name="Zhu J."/>
            <person name="Ruan X."/>
            <person name="Zhao L."/>
            <person name="Wei J."/>
            <person name="Que T."/>
            <person name="Du C."/>
            <person name="Cheng J."/>
            <person name="Dai P."/>
            <person name="Han X."/>
            <person name="Huang E."/>
            <person name="Gao Y."/>
            <person name="Liu J."/>
            <person name="Shao H."/>
            <person name="Ye R."/>
            <person name="Li L."/>
            <person name="Wei W."/>
            <person name="Wang X."/>
            <person name="Wang C."/>
            <person name="Huo Q."/>
            <person name="Li W."/>
            <person name="Guo W."/>
            <person name="Chen H."/>
            <person name="Chen S."/>
            <person name="Zhou L."/>
            <person name="Zhou L."/>
            <person name="Ni X."/>
            <person name="Tian J."/>
            <person name="Zhou Y."/>
            <person name="Sheng Y."/>
            <person name="Liu T."/>
            <person name="Pan Y."/>
            <person name="Xia L."/>
            <person name="Li J."/>
            <person name="Zhao F."/>
            <person name="Cao W."/>
        </authorList>
    </citation>
    <scope>NUCLEOTIDE SEQUENCE</scope>
    <source>
        <strain evidence="2">Rsan-2018</strain>
        <tissue evidence="2">Larvae</tissue>
    </source>
</reference>
<evidence type="ECO:0000313" key="2">
    <source>
        <dbReference type="EMBL" id="KAH7957003.1"/>
    </source>
</evidence>
<evidence type="ECO:0008006" key="4">
    <source>
        <dbReference type="Google" id="ProtNLM"/>
    </source>
</evidence>
<evidence type="ECO:0000313" key="3">
    <source>
        <dbReference type="Proteomes" id="UP000821837"/>
    </source>
</evidence>
<dbReference type="VEuPathDB" id="VectorBase:RSAN_047271"/>
<dbReference type="AlphaFoldDB" id="A0A9D4PZ26"/>
<protein>
    <recommendedName>
        <fullName evidence="4">Secreted protein</fullName>
    </recommendedName>
</protein>
<comment type="caution">
    <text evidence="2">The sequence shown here is derived from an EMBL/GenBank/DDBJ whole genome shotgun (WGS) entry which is preliminary data.</text>
</comment>
<accession>A0A9D4PZ26</accession>